<dbReference type="EMBL" id="JAAMPC010000014">
    <property type="protein sequence ID" value="KAG2261652.1"/>
    <property type="molecule type" value="Genomic_DNA"/>
</dbReference>
<dbReference type="PANTHER" id="PTHR34196:SF7">
    <property type="entry name" value="BNAA06G34420D PROTEIN"/>
    <property type="match status" value="1"/>
</dbReference>
<name>A0A8X7Q241_BRACI</name>
<sequence length="141" mass="16599">MDFDLSGKTESMEETVLMEYDEENNQLELEFYPVEHPVEPEEEDRPVKCPVPISSALIHNSTEKTKPDWVKHRASYETPIYPPPRHVRNVRKRRNSFVEGDSSFFRRSLFSSSTHEDETTSRRANVTTIYQVLQQVHEFEP</sequence>
<dbReference type="OrthoDB" id="1269099at2759"/>
<evidence type="ECO:0000313" key="2">
    <source>
        <dbReference type="Proteomes" id="UP000886595"/>
    </source>
</evidence>
<comment type="caution">
    <text evidence="1">The sequence shown here is derived from an EMBL/GenBank/DDBJ whole genome shotgun (WGS) entry which is preliminary data.</text>
</comment>
<dbReference type="PANTHER" id="PTHR34196">
    <property type="entry name" value="OS02G0697700 PROTEIN"/>
    <property type="match status" value="1"/>
</dbReference>
<reference evidence="1 2" key="1">
    <citation type="submission" date="2020-02" db="EMBL/GenBank/DDBJ databases">
        <authorList>
            <person name="Ma Q."/>
            <person name="Huang Y."/>
            <person name="Song X."/>
            <person name="Pei D."/>
        </authorList>
    </citation>
    <scope>NUCLEOTIDE SEQUENCE [LARGE SCALE GENOMIC DNA]</scope>
    <source>
        <strain evidence="1">Sxm20200214</strain>
        <tissue evidence="1">Leaf</tissue>
    </source>
</reference>
<dbReference type="AlphaFoldDB" id="A0A8X7Q241"/>
<keyword evidence="2" id="KW-1185">Reference proteome</keyword>
<dbReference type="Proteomes" id="UP000886595">
    <property type="component" value="Unassembled WGS sequence"/>
</dbReference>
<evidence type="ECO:0000313" key="1">
    <source>
        <dbReference type="EMBL" id="KAG2261652.1"/>
    </source>
</evidence>
<proteinExistence type="predicted"/>
<accession>A0A8X7Q241</accession>
<gene>
    <name evidence="1" type="ORF">Bca52824_068731</name>
</gene>
<organism evidence="1 2">
    <name type="scientific">Brassica carinata</name>
    <name type="common">Ethiopian mustard</name>
    <name type="synonym">Abyssinian cabbage</name>
    <dbReference type="NCBI Taxonomy" id="52824"/>
    <lineage>
        <taxon>Eukaryota</taxon>
        <taxon>Viridiplantae</taxon>
        <taxon>Streptophyta</taxon>
        <taxon>Embryophyta</taxon>
        <taxon>Tracheophyta</taxon>
        <taxon>Spermatophyta</taxon>
        <taxon>Magnoliopsida</taxon>
        <taxon>eudicotyledons</taxon>
        <taxon>Gunneridae</taxon>
        <taxon>Pentapetalae</taxon>
        <taxon>rosids</taxon>
        <taxon>malvids</taxon>
        <taxon>Brassicales</taxon>
        <taxon>Brassicaceae</taxon>
        <taxon>Brassiceae</taxon>
        <taxon>Brassica</taxon>
    </lineage>
</organism>
<protein>
    <submittedName>
        <fullName evidence="1">Uncharacterized protein</fullName>
    </submittedName>
</protein>